<dbReference type="OrthoDB" id="5007399at2759"/>
<name>A0A8K0RJK5_9HYPO</name>
<evidence type="ECO:0000313" key="1">
    <source>
        <dbReference type="EMBL" id="KAH7230949.1"/>
    </source>
</evidence>
<evidence type="ECO:0000313" key="2">
    <source>
        <dbReference type="Proteomes" id="UP000813427"/>
    </source>
</evidence>
<gene>
    <name evidence="1" type="ORF">BKA59DRAFT_409016</name>
</gene>
<protein>
    <submittedName>
        <fullName evidence="1">Uncharacterized protein</fullName>
    </submittedName>
</protein>
<organism evidence="1 2">
    <name type="scientific">Fusarium tricinctum</name>
    <dbReference type="NCBI Taxonomy" id="61284"/>
    <lineage>
        <taxon>Eukaryota</taxon>
        <taxon>Fungi</taxon>
        <taxon>Dikarya</taxon>
        <taxon>Ascomycota</taxon>
        <taxon>Pezizomycotina</taxon>
        <taxon>Sordariomycetes</taxon>
        <taxon>Hypocreomycetidae</taxon>
        <taxon>Hypocreales</taxon>
        <taxon>Nectriaceae</taxon>
        <taxon>Fusarium</taxon>
        <taxon>Fusarium tricinctum species complex</taxon>
    </lineage>
</organism>
<feature type="non-terminal residue" evidence="1">
    <location>
        <position position="1"/>
    </location>
</feature>
<dbReference type="Proteomes" id="UP000813427">
    <property type="component" value="Unassembled WGS sequence"/>
</dbReference>
<proteinExistence type="predicted"/>
<sequence>KRYILKEYIANKNRKGRRSWIQAYRFFLTEVSPNLQTLQTYWAYSKCNKGGKSLLFIAINTTSPIKHLQRHIICV</sequence>
<reference evidence="1" key="1">
    <citation type="journal article" date="2021" name="Nat. Commun.">
        <title>Genetic determinants of endophytism in the Arabidopsis root mycobiome.</title>
        <authorList>
            <person name="Mesny F."/>
            <person name="Miyauchi S."/>
            <person name="Thiergart T."/>
            <person name="Pickel B."/>
            <person name="Atanasova L."/>
            <person name="Karlsson M."/>
            <person name="Huettel B."/>
            <person name="Barry K.W."/>
            <person name="Haridas S."/>
            <person name="Chen C."/>
            <person name="Bauer D."/>
            <person name="Andreopoulos W."/>
            <person name="Pangilinan J."/>
            <person name="LaButti K."/>
            <person name="Riley R."/>
            <person name="Lipzen A."/>
            <person name="Clum A."/>
            <person name="Drula E."/>
            <person name="Henrissat B."/>
            <person name="Kohler A."/>
            <person name="Grigoriev I.V."/>
            <person name="Martin F.M."/>
            <person name="Hacquard S."/>
        </authorList>
    </citation>
    <scope>NUCLEOTIDE SEQUENCE</scope>
    <source>
        <strain evidence="1">MPI-SDFR-AT-0068</strain>
    </source>
</reference>
<keyword evidence="2" id="KW-1185">Reference proteome</keyword>
<dbReference type="AlphaFoldDB" id="A0A8K0RJK5"/>
<comment type="caution">
    <text evidence="1">The sequence shown here is derived from an EMBL/GenBank/DDBJ whole genome shotgun (WGS) entry which is preliminary data.</text>
</comment>
<accession>A0A8K0RJK5</accession>
<dbReference type="EMBL" id="JAGPXF010000009">
    <property type="protein sequence ID" value="KAH7230949.1"/>
    <property type="molecule type" value="Genomic_DNA"/>
</dbReference>